<evidence type="ECO:0000256" key="2">
    <source>
        <dbReference type="ARBA" id="ARBA00005816"/>
    </source>
</evidence>
<dbReference type="InterPro" id="IPR028009">
    <property type="entry name" value="ESCO_Acetyltransf_dom"/>
</dbReference>
<evidence type="ECO:0000256" key="3">
    <source>
        <dbReference type="ARBA" id="ARBA00022043"/>
    </source>
</evidence>
<evidence type="ECO:0000259" key="12">
    <source>
        <dbReference type="PROSITE" id="PS51186"/>
    </source>
</evidence>
<evidence type="ECO:0000256" key="10">
    <source>
        <dbReference type="ARBA" id="ARBA00023315"/>
    </source>
</evidence>
<dbReference type="SUPFAM" id="SSF55729">
    <property type="entry name" value="Acyl-CoA N-acyltransferases (Nat)"/>
    <property type="match status" value="1"/>
</dbReference>
<evidence type="ECO:0000256" key="9">
    <source>
        <dbReference type="ARBA" id="ARBA00023306"/>
    </source>
</evidence>
<dbReference type="Proteomes" id="UP001497600">
    <property type="component" value="Chromosome B"/>
</dbReference>
<accession>A0ABP0EAN9</accession>
<keyword evidence="4" id="KW-0808">Transferase</keyword>
<evidence type="ECO:0000256" key="5">
    <source>
        <dbReference type="ARBA" id="ARBA00022723"/>
    </source>
</evidence>
<dbReference type="Pfam" id="PF13878">
    <property type="entry name" value="zf-C2H2_3"/>
    <property type="match status" value="1"/>
</dbReference>
<dbReference type="PROSITE" id="PS51186">
    <property type="entry name" value="GNAT"/>
    <property type="match status" value="1"/>
</dbReference>
<keyword evidence="8" id="KW-0539">Nucleus</keyword>
<comment type="similarity">
    <text evidence="2">Belongs to the acetyltransferase family. ECO subfamily.</text>
</comment>
<comment type="subcellular location">
    <subcellularLocation>
        <location evidence="1">Nucleus</location>
    </subcellularLocation>
</comment>
<name>A0ABP0EAN9_9ASCO</name>
<dbReference type="InterPro" id="IPR016181">
    <property type="entry name" value="Acyl_CoA_acyltransferase"/>
</dbReference>
<keyword evidence="7" id="KW-0862">Zinc</keyword>
<evidence type="ECO:0000256" key="4">
    <source>
        <dbReference type="ARBA" id="ARBA00022679"/>
    </source>
</evidence>
<evidence type="ECO:0000256" key="11">
    <source>
        <dbReference type="ARBA" id="ARBA00032212"/>
    </source>
</evidence>
<evidence type="ECO:0000256" key="6">
    <source>
        <dbReference type="ARBA" id="ARBA00022771"/>
    </source>
</evidence>
<keyword evidence="6" id="KW-0863">Zinc-finger</keyword>
<dbReference type="PANTHER" id="PTHR45884">
    <property type="entry name" value="N-ACETYLTRANSFERASE ECO"/>
    <property type="match status" value="1"/>
</dbReference>
<dbReference type="InterPro" id="IPR000182">
    <property type="entry name" value="GNAT_dom"/>
</dbReference>
<feature type="domain" description="N-acetyltransferase" evidence="12">
    <location>
        <begin position="90"/>
        <end position="257"/>
    </location>
</feature>
<organism evidence="13 14">
    <name type="scientific">[Candida] anglica</name>
    <dbReference type="NCBI Taxonomy" id="148631"/>
    <lineage>
        <taxon>Eukaryota</taxon>
        <taxon>Fungi</taxon>
        <taxon>Dikarya</taxon>
        <taxon>Ascomycota</taxon>
        <taxon>Saccharomycotina</taxon>
        <taxon>Pichiomycetes</taxon>
        <taxon>Debaryomycetaceae</taxon>
        <taxon>Kurtzmaniella</taxon>
    </lineage>
</organism>
<dbReference type="PANTHER" id="PTHR45884:SF2">
    <property type="entry name" value="N-ACETYLTRANSFERASE ECO"/>
    <property type="match status" value="1"/>
</dbReference>
<keyword evidence="14" id="KW-1185">Reference proteome</keyword>
<evidence type="ECO:0000313" key="13">
    <source>
        <dbReference type="EMBL" id="CAK7896444.1"/>
    </source>
</evidence>
<sequence>MKRKLNESVIATKKITNGSTVGQLVQSTFTSSSITCKVCAMTYTQLPKDRDLHKRHHHSFINGVSWPRSQDAPVMKTTVRKIDSSTSYQVEIYTVDKSSTVQIRRVEELLKMVNSELNAPQDSQEWKSNNPAVAVPARAFVAVVNGRAVAVCTTDSIHDTDLQCRWMVYKSQKIVPGQVNRAIRLGISRIWTASNYRRLGIADKLLQCVLEHSVFGVTLAKSELGFSQPSFAGGLLAKHFNGVIHKSGETLIPVYIED</sequence>
<reference evidence="13 14" key="1">
    <citation type="submission" date="2024-01" db="EMBL/GenBank/DDBJ databases">
        <authorList>
            <consortium name="Genoscope - CEA"/>
            <person name="William W."/>
        </authorList>
    </citation>
    <scope>NUCLEOTIDE SEQUENCE [LARGE SCALE GENOMIC DNA]</scope>
    <source>
        <strain evidence="13 14">29B2s-10</strain>
    </source>
</reference>
<keyword evidence="10" id="KW-0012">Acyltransferase</keyword>
<dbReference type="EMBL" id="OZ004254">
    <property type="protein sequence ID" value="CAK7896444.1"/>
    <property type="molecule type" value="Genomic_DNA"/>
</dbReference>
<keyword evidence="5" id="KW-0479">Metal-binding</keyword>
<dbReference type="InterPro" id="IPR028005">
    <property type="entry name" value="AcTrfase_ESCO_Znf_dom"/>
</dbReference>
<keyword evidence="9" id="KW-0131">Cell cycle</keyword>
<proteinExistence type="inferred from homology"/>
<gene>
    <name evidence="13" type="primary">ECO1</name>
    <name evidence="13" type="ORF">CAAN4_B05116</name>
</gene>
<evidence type="ECO:0000313" key="14">
    <source>
        <dbReference type="Proteomes" id="UP001497600"/>
    </source>
</evidence>
<protein>
    <recommendedName>
        <fullName evidence="3">N-acetyltransferase ECO1</fullName>
    </recommendedName>
    <alternativeName>
        <fullName evidence="11">Establishment of cohesion protein 1</fullName>
    </alternativeName>
</protein>
<evidence type="ECO:0000256" key="1">
    <source>
        <dbReference type="ARBA" id="ARBA00004123"/>
    </source>
</evidence>
<evidence type="ECO:0000256" key="7">
    <source>
        <dbReference type="ARBA" id="ARBA00022833"/>
    </source>
</evidence>
<evidence type="ECO:0000256" key="8">
    <source>
        <dbReference type="ARBA" id="ARBA00023242"/>
    </source>
</evidence>
<dbReference type="Gene3D" id="3.40.630.30">
    <property type="match status" value="1"/>
</dbReference>
<dbReference type="Pfam" id="PF13880">
    <property type="entry name" value="Acetyltransf_13"/>
    <property type="match status" value="1"/>
</dbReference>